<evidence type="ECO:0000313" key="14">
    <source>
        <dbReference type="Proteomes" id="UP000736672"/>
    </source>
</evidence>
<dbReference type="PANTHER" id="PTHR12755">
    <property type="entry name" value="CLEAVAGE/POLYADENYLATION FACTOR IA SUBUNIT CLP1P"/>
    <property type="match status" value="1"/>
</dbReference>
<dbReference type="SUPFAM" id="SSF52540">
    <property type="entry name" value="P-loop containing nucleoside triphosphate hydrolases"/>
    <property type="match status" value="2"/>
</dbReference>
<keyword evidence="8 9" id="KW-0539">Nucleus</keyword>
<feature type="binding site" evidence="9">
    <location>
        <begin position="134"/>
        <end position="139"/>
    </location>
    <ligand>
        <name>ATP</name>
        <dbReference type="ChEBI" id="CHEBI:30616"/>
    </ligand>
</feature>
<keyword evidence="14" id="KW-1185">Reference proteome</keyword>
<evidence type="ECO:0000256" key="6">
    <source>
        <dbReference type="ARBA" id="ARBA00022741"/>
    </source>
</evidence>
<keyword evidence="7 9" id="KW-0067">ATP-binding</keyword>
<dbReference type="InterPro" id="IPR038238">
    <property type="entry name" value="Clp1_C_sf"/>
</dbReference>
<gene>
    <name evidence="9" type="primary">CLP1</name>
    <name evidence="13" type="ORF">B0J15DRAFT_493980</name>
</gene>
<dbReference type="AlphaFoldDB" id="A0A9P9KM90"/>
<organism evidence="13 14">
    <name type="scientific">Fusarium solani</name>
    <name type="common">Filamentous fungus</name>
    <dbReference type="NCBI Taxonomy" id="169388"/>
    <lineage>
        <taxon>Eukaryota</taxon>
        <taxon>Fungi</taxon>
        <taxon>Dikarya</taxon>
        <taxon>Ascomycota</taxon>
        <taxon>Pezizomycotina</taxon>
        <taxon>Sordariomycetes</taxon>
        <taxon>Hypocreomycetidae</taxon>
        <taxon>Hypocreales</taxon>
        <taxon>Nectriaceae</taxon>
        <taxon>Fusarium</taxon>
        <taxon>Fusarium solani species complex</taxon>
    </lineage>
</organism>
<dbReference type="InterPro" id="IPR045116">
    <property type="entry name" value="Clp1/Grc3"/>
</dbReference>
<dbReference type="Gene3D" id="3.40.50.300">
    <property type="entry name" value="P-loop containing nucleotide triphosphate hydrolases"/>
    <property type="match status" value="1"/>
</dbReference>
<dbReference type="OrthoDB" id="258143at2759"/>
<protein>
    <recommendedName>
        <fullName evidence="4">Polynucleotide 5'-hydroxyl-kinase GRC3</fullName>
    </recommendedName>
    <alternativeName>
        <fullName evidence="3">Polynucleotide 5'-hydroxyl-kinase grc3</fullName>
    </alternativeName>
</protein>
<dbReference type="Pfam" id="PF06807">
    <property type="entry name" value="Clp1"/>
    <property type="match status" value="1"/>
</dbReference>
<accession>A0A9P9KM90</accession>
<keyword evidence="5 9" id="KW-0507">mRNA processing</keyword>
<comment type="subcellular location">
    <subcellularLocation>
        <location evidence="2 9">Nucleus</location>
    </subcellularLocation>
</comment>
<comment type="function">
    <text evidence="9">Required for endonucleolytic cleavage during polyadenylation-dependent pre-mRNA 3'-end formation.</text>
</comment>
<dbReference type="InterPro" id="IPR032324">
    <property type="entry name" value="Clp1_N"/>
</dbReference>
<evidence type="ECO:0000256" key="8">
    <source>
        <dbReference type="ARBA" id="ARBA00023242"/>
    </source>
</evidence>
<dbReference type="InterPro" id="IPR027417">
    <property type="entry name" value="P-loop_NTPase"/>
</dbReference>
<evidence type="ECO:0000256" key="5">
    <source>
        <dbReference type="ARBA" id="ARBA00022664"/>
    </source>
</evidence>
<evidence type="ECO:0000256" key="1">
    <source>
        <dbReference type="ARBA" id="ARBA00003798"/>
    </source>
</evidence>
<keyword evidence="6 9" id="KW-0547">Nucleotide-binding</keyword>
<feature type="domain" description="Clp1 P-loop" evidence="12">
    <location>
        <begin position="131"/>
        <end position="338"/>
    </location>
</feature>
<dbReference type="Pfam" id="PF16573">
    <property type="entry name" value="CLP1_N"/>
    <property type="match status" value="1"/>
</dbReference>
<dbReference type="Pfam" id="PF16575">
    <property type="entry name" value="CLP1_P"/>
    <property type="match status" value="1"/>
</dbReference>
<dbReference type="InterPro" id="IPR032319">
    <property type="entry name" value="CLP1_P"/>
</dbReference>
<dbReference type="InterPro" id="IPR028606">
    <property type="entry name" value="Clp1"/>
</dbReference>
<dbReference type="InterPro" id="IPR038239">
    <property type="entry name" value="Clp1_N_sf"/>
</dbReference>
<name>A0A9P9KM90_FUSSL</name>
<dbReference type="GO" id="GO:0005524">
    <property type="term" value="F:ATP binding"/>
    <property type="evidence" value="ECO:0007669"/>
    <property type="project" value="UniProtKB-UniRule"/>
</dbReference>
<evidence type="ECO:0000256" key="2">
    <source>
        <dbReference type="ARBA" id="ARBA00004123"/>
    </source>
</evidence>
<dbReference type="GO" id="GO:0005849">
    <property type="term" value="C:mRNA cleavage factor complex"/>
    <property type="evidence" value="ECO:0007669"/>
    <property type="project" value="UniProtKB-UniRule"/>
</dbReference>
<dbReference type="Gene3D" id="2.40.30.330">
    <property type="entry name" value="Pre-mRNA cleavage complex subunit Clp1, C-terminal domain"/>
    <property type="match status" value="1"/>
</dbReference>
<dbReference type="GO" id="GO:0006388">
    <property type="term" value="P:tRNA splicing, via endonucleolytic cleavage and ligation"/>
    <property type="evidence" value="ECO:0007669"/>
    <property type="project" value="TreeGrafter"/>
</dbReference>
<comment type="subunit">
    <text evidence="9">Component of a pre-mRNA cleavage factor complex. Interacts directly with PCF11.</text>
</comment>
<feature type="domain" description="Clp1 C-terminal" evidence="10">
    <location>
        <begin position="345"/>
        <end position="444"/>
    </location>
</feature>
<dbReference type="Gene3D" id="2.60.120.1030">
    <property type="entry name" value="Clp1, DNA binding domain"/>
    <property type="match status" value="1"/>
</dbReference>
<dbReference type="EMBL" id="JAGTJS010000009">
    <property type="protein sequence ID" value="KAH7258539.1"/>
    <property type="molecule type" value="Genomic_DNA"/>
</dbReference>
<evidence type="ECO:0000256" key="3">
    <source>
        <dbReference type="ARBA" id="ARBA00018706"/>
    </source>
</evidence>
<evidence type="ECO:0000313" key="13">
    <source>
        <dbReference type="EMBL" id="KAH7258539.1"/>
    </source>
</evidence>
<evidence type="ECO:0000256" key="9">
    <source>
        <dbReference type="HAMAP-Rule" id="MF_03035"/>
    </source>
</evidence>
<dbReference type="InterPro" id="IPR010655">
    <property type="entry name" value="Clp1_C"/>
</dbReference>
<evidence type="ECO:0000259" key="12">
    <source>
        <dbReference type="Pfam" id="PF16575"/>
    </source>
</evidence>
<feature type="binding site" evidence="9">
    <location>
        <position position="28"/>
    </location>
    <ligand>
        <name>ATP</name>
        <dbReference type="ChEBI" id="CHEBI:30616"/>
    </ligand>
</feature>
<evidence type="ECO:0000256" key="4">
    <source>
        <dbReference type="ARBA" id="ARBA00019824"/>
    </source>
</evidence>
<evidence type="ECO:0000256" key="7">
    <source>
        <dbReference type="ARBA" id="ARBA00022840"/>
    </source>
</evidence>
<comment type="similarity">
    <text evidence="9">Belongs to the Clp1 family. Clp1 subfamily.</text>
</comment>
<evidence type="ECO:0000259" key="10">
    <source>
        <dbReference type="Pfam" id="PF06807"/>
    </source>
</evidence>
<reference evidence="13" key="1">
    <citation type="journal article" date="2021" name="Nat. Commun.">
        <title>Genetic determinants of endophytism in the Arabidopsis root mycobiome.</title>
        <authorList>
            <person name="Mesny F."/>
            <person name="Miyauchi S."/>
            <person name="Thiergart T."/>
            <person name="Pickel B."/>
            <person name="Atanasova L."/>
            <person name="Karlsson M."/>
            <person name="Huettel B."/>
            <person name="Barry K.W."/>
            <person name="Haridas S."/>
            <person name="Chen C."/>
            <person name="Bauer D."/>
            <person name="Andreopoulos W."/>
            <person name="Pangilinan J."/>
            <person name="LaButti K."/>
            <person name="Riley R."/>
            <person name="Lipzen A."/>
            <person name="Clum A."/>
            <person name="Drula E."/>
            <person name="Henrissat B."/>
            <person name="Kohler A."/>
            <person name="Grigoriev I.V."/>
            <person name="Martin F.M."/>
            <person name="Hacquard S."/>
        </authorList>
    </citation>
    <scope>NUCLEOTIDE SEQUENCE</scope>
    <source>
        <strain evidence="13">FSSC 5 MPI-SDFR-AT-0091</strain>
    </source>
</reference>
<sequence>MSIPGLGQIPSQPTASSTRVLALRPVCEWRFQVSHGSSVIVKVLSGTAEKDGVELAPRNAYNFTGVKSKILTWHGCELEIDGRCDSESIADYGNPTENVANSHLNLHGQLNDMRQAAAREGREGPRVLITGGVNTGKTTLARTLTSYATRQGYQPLVVNADPKEGLLSLPGTLSASVLATVMDPEAVDGWGSTPTSGPSSVPVKLPLVFYYGLESPEEDPDFYRELVSKLAGSVSGRLSEDESVKSSGVIIDGTGLPEQTKDGFDLVAHIVDEFSINVIIVVGSSHISGELTKRFGSERTSLGEPISVVPLDKSDGVVERDEMFMQHAREAAIKEYFFGDSRRTLSPLIQQVDFDNVVVYHTPEHPTYNGETLAREEPSTPMQHWTLAIMHATPKESPDTVRAAGVMGFLYVSDVDEERRKIKLLSPVSGRLGDQPLVWGKWPEPYINLLG</sequence>
<comment type="caution">
    <text evidence="13">The sequence shown here is derived from an EMBL/GenBank/DDBJ whole genome shotgun (WGS) entry which is preliminary data.</text>
</comment>
<dbReference type="Proteomes" id="UP000736672">
    <property type="component" value="Unassembled WGS sequence"/>
</dbReference>
<dbReference type="HAMAP" id="MF_03035">
    <property type="entry name" value="Clp1"/>
    <property type="match status" value="1"/>
</dbReference>
<feature type="domain" description="Clp1 N-terminal" evidence="11">
    <location>
        <begin position="23"/>
        <end position="117"/>
    </location>
</feature>
<comment type="function">
    <text evidence="1">Polynucleotide 5'-kinase involved in rRNA processing.</text>
</comment>
<dbReference type="PANTHER" id="PTHR12755:SF6">
    <property type="entry name" value="POLYRIBONUCLEOTIDE 5'-HYDROXYL-KINASE CLP1"/>
    <property type="match status" value="1"/>
</dbReference>
<proteinExistence type="inferred from homology"/>
<feature type="binding site" evidence="9">
    <location>
        <position position="67"/>
    </location>
    <ligand>
        <name>ATP</name>
        <dbReference type="ChEBI" id="CHEBI:30616"/>
    </ligand>
</feature>
<dbReference type="GO" id="GO:0051731">
    <property type="term" value="F:polynucleotide 5'-hydroxyl-kinase activity"/>
    <property type="evidence" value="ECO:0007669"/>
    <property type="project" value="InterPro"/>
</dbReference>
<dbReference type="GO" id="GO:0031124">
    <property type="term" value="P:mRNA 3'-end processing"/>
    <property type="evidence" value="ECO:0007669"/>
    <property type="project" value="UniProtKB-UniRule"/>
</dbReference>
<evidence type="ECO:0000259" key="11">
    <source>
        <dbReference type="Pfam" id="PF16573"/>
    </source>
</evidence>